<dbReference type="AlphaFoldDB" id="A0A967F040"/>
<dbReference type="InterPro" id="IPR050388">
    <property type="entry name" value="ABC_Ni/Peptide_Import"/>
</dbReference>
<evidence type="ECO:0000313" key="10">
    <source>
        <dbReference type="Proteomes" id="UP000761264"/>
    </source>
</evidence>
<dbReference type="InterPro" id="IPR027417">
    <property type="entry name" value="P-loop_NTPase"/>
</dbReference>
<dbReference type="InterPro" id="IPR003593">
    <property type="entry name" value="AAA+_ATPase"/>
</dbReference>
<dbReference type="GO" id="GO:0005524">
    <property type="term" value="F:ATP binding"/>
    <property type="evidence" value="ECO:0007669"/>
    <property type="project" value="UniProtKB-KW"/>
</dbReference>
<gene>
    <name evidence="9" type="ORF">HBA54_18385</name>
</gene>
<reference evidence="9" key="1">
    <citation type="submission" date="2020-03" db="EMBL/GenBank/DDBJ databases">
        <title>Genome of Pelagibius litoralis DSM 21314T.</title>
        <authorList>
            <person name="Wang G."/>
        </authorList>
    </citation>
    <scope>NUCLEOTIDE SEQUENCE</scope>
    <source>
        <strain evidence="9">DSM 21314</strain>
    </source>
</reference>
<dbReference type="RefSeq" id="WP_167227326.1">
    <property type="nucleotide sequence ID" value="NZ_JAAQPH010000015.1"/>
</dbReference>
<keyword evidence="10" id="KW-1185">Reference proteome</keyword>
<comment type="subcellular location">
    <subcellularLocation>
        <location evidence="1">Cell inner membrane</location>
        <topology evidence="1">Peripheral membrane protein</topology>
    </subcellularLocation>
</comment>
<dbReference type="CDD" id="cd03257">
    <property type="entry name" value="ABC_NikE_OppD_transporters"/>
    <property type="match status" value="1"/>
</dbReference>
<dbReference type="SMART" id="SM00382">
    <property type="entry name" value="AAA"/>
    <property type="match status" value="1"/>
</dbReference>
<dbReference type="Pfam" id="PF08352">
    <property type="entry name" value="oligo_HPY"/>
    <property type="match status" value="1"/>
</dbReference>
<evidence type="ECO:0000256" key="3">
    <source>
        <dbReference type="ARBA" id="ARBA00022448"/>
    </source>
</evidence>
<dbReference type="GO" id="GO:0015833">
    <property type="term" value="P:peptide transport"/>
    <property type="evidence" value="ECO:0007669"/>
    <property type="project" value="InterPro"/>
</dbReference>
<sequence>MTEVALLEVRNLCIAVASGGALLPVVEDVSFAVEAGRTLGIVGESGCGKSLTSLAIMGLLEGSQVRITAGEIWFAGRELTRLPAAERRAIMGDQMAMIFQEPMTSLNPVYRIGDQIVEVLRQHRTMSRRAALARAAELLALVRIPAPEERLKSYPHQLSGGMRQRVMIAMAIACDPGLLIADEPTTALDVTVQAQILDLLADLQARTGMAVVLISHDLGVIAETCQTIAVMYRGRVVESASAAGLFAEARHPYTRGLMASIPDADADCETLPAIAGRVPRIDEQIGGCAFHPRCPYAASRCTLETPVTATYPEDHFVLCHFPDEAAP</sequence>
<keyword evidence="4" id="KW-1003">Cell membrane</keyword>
<evidence type="ECO:0000256" key="4">
    <source>
        <dbReference type="ARBA" id="ARBA00022475"/>
    </source>
</evidence>
<evidence type="ECO:0000256" key="1">
    <source>
        <dbReference type="ARBA" id="ARBA00004417"/>
    </source>
</evidence>
<feature type="domain" description="ABC transporter" evidence="8">
    <location>
        <begin position="7"/>
        <end position="258"/>
    </location>
</feature>
<evidence type="ECO:0000256" key="7">
    <source>
        <dbReference type="ARBA" id="ARBA00023136"/>
    </source>
</evidence>
<dbReference type="InterPro" id="IPR017871">
    <property type="entry name" value="ABC_transporter-like_CS"/>
</dbReference>
<dbReference type="NCBIfam" id="TIGR01727">
    <property type="entry name" value="oligo_HPY"/>
    <property type="match status" value="1"/>
</dbReference>
<evidence type="ECO:0000256" key="5">
    <source>
        <dbReference type="ARBA" id="ARBA00022741"/>
    </source>
</evidence>
<dbReference type="SUPFAM" id="SSF52540">
    <property type="entry name" value="P-loop containing nucleoside triphosphate hydrolases"/>
    <property type="match status" value="1"/>
</dbReference>
<dbReference type="Proteomes" id="UP000761264">
    <property type="component" value="Unassembled WGS sequence"/>
</dbReference>
<comment type="similarity">
    <text evidence="2">Belongs to the ABC transporter superfamily.</text>
</comment>
<dbReference type="Gene3D" id="3.40.50.300">
    <property type="entry name" value="P-loop containing nucleotide triphosphate hydrolases"/>
    <property type="match status" value="1"/>
</dbReference>
<proteinExistence type="inferred from homology"/>
<accession>A0A967F040</accession>
<dbReference type="FunFam" id="3.40.50.300:FF:000016">
    <property type="entry name" value="Oligopeptide ABC transporter ATP-binding component"/>
    <property type="match status" value="1"/>
</dbReference>
<evidence type="ECO:0000256" key="2">
    <source>
        <dbReference type="ARBA" id="ARBA00005417"/>
    </source>
</evidence>
<comment type="caution">
    <text evidence="9">The sequence shown here is derived from an EMBL/GenBank/DDBJ whole genome shotgun (WGS) entry which is preliminary data.</text>
</comment>
<keyword evidence="3" id="KW-0813">Transport</keyword>
<organism evidence="9 10">
    <name type="scientific">Pelagibius litoralis</name>
    <dbReference type="NCBI Taxonomy" id="374515"/>
    <lineage>
        <taxon>Bacteria</taxon>
        <taxon>Pseudomonadati</taxon>
        <taxon>Pseudomonadota</taxon>
        <taxon>Alphaproteobacteria</taxon>
        <taxon>Rhodospirillales</taxon>
        <taxon>Rhodovibrionaceae</taxon>
        <taxon>Pelagibius</taxon>
    </lineage>
</organism>
<keyword evidence="6 9" id="KW-0067">ATP-binding</keyword>
<dbReference type="InterPro" id="IPR013563">
    <property type="entry name" value="Oligopep_ABC_C"/>
</dbReference>
<dbReference type="Pfam" id="PF00005">
    <property type="entry name" value="ABC_tran"/>
    <property type="match status" value="1"/>
</dbReference>
<evidence type="ECO:0000313" key="9">
    <source>
        <dbReference type="EMBL" id="NIA70568.1"/>
    </source>
</evidence>
<name>A0A967F040_9PROT</name>
<dbReference type="GO" id="GO:0055085">
    <property type="term" value="P:transmembrane transport"/>
    <property type="evidence" value="ECO:0007669"/>
    <property type="project" value="UniProtKB-ARBA"/>
</dbReference>
<dbReference type="GO" id="GO:0005886">
    <property type="term" value="C:plasma membrane"/>
    <property type="evidence" value="ECO:0007669"/>
    <property type="project" value="UniProtKB-SubCell"/>
</dbReference>
<keyword evidence="5" id="KW-0547">Nucleotide-binding</keyword>
<dbReference type="PANTHER" id="PTHR43297">
    <property type="entry name" value="OLIGOPEPTIDE TRANSPORT ATP-BINDING PROTEIN APPD"/>
    <property type="match status" value="1"/>
</dbReference>
<protein>
    <submittedName>
        <fullName evidence="9">ABC transporter ATP-binding protein</fullName>
    </submittedName>
</protein>
<keyword evidence="7" id="KW-0472">Membrane</keyword>
<evidence type="ECO:0000259" key="8">
    <source>
        <dbReference type="PROSITE" id="PS50893"/>
    </source>
</evidence>
<dbReference type="PROSITE" id="PS00211">
    <property type="entry name" value="ABC_TRANSPORTER_1"/>
    <property type="match status" value="1"/>
</dbReference>
<dbReference type="PANTHER" id="PTHR43297:SF2">
    <property type="entry name" value="DIPEPTIDE TRANSPORT ATP-BINDING PROTEIN DPPD"/>
    <property type="match status" value="1"/>
</dbReference>
<dbReference type="InterPro" id="IPR003439">
    <property type="entry name" value="ABC_transporter-like_ATP-bd"/>
</dbReference>
<dbReference type="EMBL" id="JAAQPH010000015">
    <property type="protein sequence ID" value="NIA70568.1"/>
    <property type="molecule type" value="Genomic_DNA"/>
</dbReference>
<evidence type="ECO:0000256" key="6">
    <source>
        <dbReference type="ARBA" id="ARBA00022840"/>
    </source>
</evidence>
<dbReference type="GO" id="GO:0016887">
    <property type="term" value="F:ATP hydrolysis activity"/>
    <property type="evidence" value="ECO:0007669"/>
    <property type="project" value="InterPro"/>
</dbReference>
<dbReference type="PROSITE" id="PS50893">
    <property type="entry name" value="ABC_TRANSPORTER_2"/>
    <property type="match status" value="1"/>
</dbReference>